<evidence type="ECO:0000313" key="8">
    <source>
        <dbReference type="Proteomes" id="UP000247892"/>
    </source>
</evidence>
<evidence type="ECO:0000256" key="1">
    <source>
        <dbReference type="ARBA" id="ARBA00001974"/>
    </source>
</evidence>
<comment type="caution">
    <text evidence="7">The sequence shown here is derived from an EMBL/GenBank/DDBJ whole genome shotgun (WGS) entry which is preliminary data.</text>
</comment>
<dbReference type="Pfam" id="PF01266">
    <property type="entry name" value="DAO"/>
    <property type="match status" value="1"/>
</dbReference>
<dbReference type="Gene3D" id="3.50.50.60">
    <property type="entry name" value="FAD/NAD(P)-binding domain"/>
    <property type="match status" value="1"/>
</dbReference>
<keyword evidence="8" id="KW-1185">Reference proteome</keyword>
<comment type="similarity">
    <text evidence="5">Belongs to the L2HGDH family.</text>
</comment>
<evidence type="ECO:0000256" key="3">
    <source>
        <dbReference type="ARBA" id="ARBA00022827"/>
    </source>
</evidence>
<comment type="cofactor">
    <cofactor evidence="1">
        <name>FAD</name>
        <dbReference type="ChEBI" id="CHEBI:57692"/>
    </cofactor>
</comment>
<feature type="domain" description="FAD dependent oxidoreductase" evidence="6">
    <location>
        <begin position="4"/>
        <end position="392"/>
    </location>
</feature>
<dbReference type="GO" id="GO:0005737">
    <property type="term" value="C:cytoplasm"/>
    <property type="evidence" value="ECO:0007669"/>
    <property type="project" value="TreeGrafter"/>
</dbReference>
<proteinExistence type="inferred from homology"/>
<evidence type="ECO:0000259" key="6">
    <source>
        <dbReference type="Pfam" id="PF01266"/>
    </source>
</evidence>
<name>A0A318LIT0_9PSEU</name>
<dbReference type="Gene3D" id="3.30.9.10">
    <property type="entry name" value="D-Amino Acid Oxidase, subunit A, domain 2"/>
    <property type="match status" value="1"/>
</dbReference>
<keyword evidence="3" id="KW-0274">FAD</keyword>
<sequence length="399" mass="43299">MTHDIVIVGGGIVGLTTALAITDANPDRSVAVLEKEDGWARHQTGHNSGVIHSGIYYPLGSLKATMARQGGQEVAEFCDRHGLPVTRSGKIIVATEPEELPRLEKLRERGVANGLSVHPLVPEQIREHEPYVRGLAGLHVPATGTCDFGAVARKLAEVLEGRGVLMLTSTRVTGFARGAREVVVQTDRGDITARRVANCAGLHSDRLARRGGHDDSVRIVPFRGECFELVDDRQYLVKNLVYPVPDPAFPFLGVHLTRMTAGGVHVGPNAVLALAREGYRKSSVDWAGVRDVLSNRGLRVLARAYWRQGGAEMLRSMLKPLFVRAVRRLVPEVRSADLVAAPAGVRAQAIRHDGTLVDDFAFAEDDRFVHLLNAPSPAATASFPIGREIARRCLGKTDQ</sequence>
<dbReference type="EMBL" id="MASU01000012">
    <property type="protein sequence ID" value="PXY25518.1"/>
    <property type="molecule type" value="Genomic_DNA"/>
</dbReference>
<gene>
    <name evidence="7" type="ORF">BA062_25480</name>
</gene>
<keyword evidence="4" id="KW-0560">Oxidoreductase</keyword>
<dbReference type="PANTHER" id="PTHR43104:SF2">
    <property type="entry name" value="L-2-HYDROXYGLUTARATE DEHYDROGENASE, MITOCHONDRIAL"/>
    <property type="match status" value="1"/>
</dbReference>
<evidence type="ECO:0000313" key="7">
    <source>
        <dbReference type="EMBL" id="PXY25518.1"/>
    </source>
</evidence>
<dbReference type="RefSeq" id="WP_110341150.1">
    <property type="nucleotide sequence ID" value="NZ_JBHVKT010000006.1"/>
</dbReference>
<organism evidence="7 8">
    <name type="scientific">Prauserella flavalba</name>
    <dbReference type="NCBI Taxonomy" id="1477506"/>
    <lineage>
        <taxon>Bacteria</taxon>
        <taxon>Bacillati</taxon>
        <taxon>Actinomycetota</taxon>
        <taxon>Actinomycetes</taxon>
        <taxon>Pseudonocardiales</taxon>
        <taxon>Pseudonocardiaceae</taxon>
        <taxon>Prauserella</taxon>
    </lineage>
</organism>
<dbReference type="InterPro" id="IPR006076">
    <property type="entry name" value="FAD-dep_OxRdtase"/>
</dbReference>
<evidence type="ECO:0000256" key="5">
    <source>
        <dbReference type="ARBA" id="ARBA00037941"/>
    </source>
</evidence>
<reference evidence="7 8" key="1">
    <citation type="submission" date="2016-07" db="EMBL/GenBank/DDBJ databases">
        <title>Draft genome sequence of Prauserella sp. YIM 121212, isolated from alkaline soil.</title>
        <authorList>
            <person name="Ruckert C."/>
            <person name="Albersmeier A."/>
            <person name="Jiang C.-L."/>
            <person name="Jiang Y."/>
            <person name="Kalinowski J."/>
            <person name="Schneider O."/>
            <person name="Winkler A."/>
            <person name="Zotchev S.B."/>
        </authorList>
    </citation>
    <scope>NUCLEOTIDE SEQUENCE [LARGE SCALE GENOMIC DNA]</scope>
    <source>
        <strain evidence="7 8">YIM 121212</strain>
    </source>
</reference>
<dbReference type="Proteomes" id="UP000247892">
    <property type="component" value="Unassembled WGS sequence"/>
</dbReference>
<accession>A0A318LIT0</accession>
<dbReference type="NCBIfam" id="NF008726">
    <property type="entry name" value="PRK11728.1"/>
    <property type="match status" value="1"/>
</dbReference>
<dbReference type="AlphaFoldDB" id="A0A318LIT0"/>
<dbReference type="SUPFAM" id="SSF51905">
    <property type="entry name" value="FAD/NAD(P)-binding domain"/>
    <property type="match status" value="1"/>
</dbReference>
<dbReference type="PANTHER" id="PTHR43104">
    <property type="entry name" value="L-2-HYDROXYGLUTARATE DEHYDROGENASE, MITOCHONDRIAL"/>
    <property type="match status" value="1"/>
</dbReference>
<protein>
    <submittedName>
        <fullName evidence="7">Hydroxyglutarate oxidase</fullName>
    </submittedName>
</protein>
<dbReference type="InterPro" id="IPR036188">
    <property type="entry name" value="FAD/NAD-bd_sf"/>
</dbReference>
<evidence type="ECO:0000256" key="2">
    <source>
        <dbReference type="ARBA" id="ARBA00022630"/>
    </source>
</evidence>
<keyword evidence="2" id="KW-0285">Flavoprotein</keyword>
<dbReference type="GO" id="GO:0047545">
    <property type="term" value="F:(S)-2-hydroxyglutarate dehydrogenase activity"/>
    <property type="evidence" value="ECO:0007669"/>
    <property type="project" value="TreeGrafter"/>
</dbReference>
<dbReference type="OrthoDB" id="9801699at2"/>
<evidence type="ECO:0000256" key="4">
    <source>
        <dbReference type="ARBA" id="ARBA00023002"/>
    </source>
</evidence>